<dbReference type="SUPFAM" id="SSF52799">
    <property type="entry name" value="(Phosphotyrosine protein) phosphatases II"/>
    <property type="match status" value="1"/>
</dbReference>
<dbReference type="InterPro" id="IPR003595">
    <property type="entry name" value="Tyr_Pase_cat"/>
</dbReference>
<feature type="domain" description="Tyrosine specific protein phosphatases" evidence="4">
    <location>
        <begin position="18"/>
        <end position="66"/>
    </location>
</feature>
<reference evidence="5" key="2">
    <citation type="submission" date="2025-09" db="UniProtKB">
        <authorList>
            <consortium name="Ensembl"/>
        </authorList>
    </citation>
    <scope>IDENTIFICATION</scope>
</reference>
<protein>
    <recommendedName>
        <fullName evidence="1">protein-tyrosine-phosphatase</fullName>
        <ecNumber evidence="1">3.1.3.48</ecNumber>
    </recommendedName>
</protein>
<keyword evidence="2" id="KW-0378">Hydrolase</keyword>
<evidence type="ECO:0000259" key="4">
    <source>
        <dbReference type="PROSITE" id="PS50056"/>
    </source>
</evidence>
<dbReference type="SMART" id="SM00404">
    <property type="entry name" value="PTPc_motif"/>
    <property type="match status" value="1"/>
</dbReference>
<dbReference type="InterPro" id="IPR029021">
    <property type="entry name" value="Prot-tyrosine_phosphatase-like"/>
</dbReference>
<feature type="domain" description="Tyrosine-protein phosphatase" evidence="3">
    <location>
        <begin position="12"/>
        <end position="75"/>
    </location>
</feature>
<dbReference type="Proteomes" id="UP000694540">
    <property type="component" value="Unplaced"/>
</dbReference>
<dbReference type="PANTHER" id="PTHR19134:SF297">
    <property type="entry name" value="RECEPTOR-TYPE TYROSINE-PROTEIN PHOSPHATASE H"/>
    <property type="match status" value="1"/>
</dbReference>
<dbReference type="PROSITE" id="PS50055">
    <property type="entry name" value="TYR_PHOSPHATASE_PTP"/>
    <property type="match status" value="1"/>
</dbReference>
<dbReference type="InterPro" id="IPR000242">
    <property type="entry name" value="PTP_cat"/>
</dbReference>
<evidence type="ECO:0000259" key="3">
    <source>
        <dbReference type="PROSITE" id="PS50055"/>
    </source>
</evidence>
<reference evidence="5" key="1">
    <citation type="submission" date="2025-08" db="UniProtKB">
        <authorList>
            <consortium name="Ensembl"/>
        </authorList>
    </citation>
    <scope>IDENTIFICATION</scope>
</reference>
<proteinExistence type="predicted"/>
<dbReference type="Ensembl" id="ENSCWAT00000029633.1">
    <property type="protein sequence ID" value="ENSCWAP00000027337.1"/>
    <property type="gene ID" value="ENSCWAG00000020637.1"/>
</dbReference>
<evidence type="ECO:0000256" key="1">
    <source>
        <dbReference type="ARBA" id="ARBA00013064"/>
    </source>
</evidence>
<dbReference type="AlphaFoldDB" id="A0A8C3YRR1"/>
<accession>A0A8C3YRR1</accession>
<dbReference type="GO" id="GO:0004725">
    <property type="term" value="F:protein tyrosine phosphatase activity"/>
    <property type="evidence" value="ECO:0007669"/>
    <property type="project" value="UniProtKB-EC"/>
</dbReference>
<dbReference type="InterPro" id="IPR000387">
    <property type="entry name" value="Tyr_Pase_dom"/>
</dbReference>
<dbReference type="Pfam" id="PF00102">
    <property type="entry name" value="Y_phosphatase"/>
    <property type="match status" value="1"/>
</dbReference>
<dbReference type="PRINTS" id="PR00700">
    <property type="entry name" value="PRTYPHPHTASE"/>
</dbReference>
<dbReference type="GeneTree" id="ENSGT00940000162227"/>
<organism evidence="5 6">
    <name type="scientific">Catagonus wagneri</name>
    <name type="common">Chacoan peccary</name>
    <dbReference type="NCBI Taxonomy" id="51154"/>
    <lineage>
        <taxon>Eukaryota</taxon>
        <taxon>Metazoa</taxon>
        <taxon>Chordata</taxon>
        <taxon>Craniata</taxon>
        <taxon>Vertebrata</taxon>
        <taxon>Euteleostomi</taxon>
        <taxon>Mammalia</taxon>
        <taxon>Eutheria</taxon>
        <taxon>Laurasiatheria</taxon>
        <taxon>Artiodactyla</taxon>
        <taxon>Suina</taxon>
        <taxon>Tayassuidae</taxon>
        <taxon>Catagonus</taxon>
    </lineage>
</organism>
<sequence>LLLSTQNSLTEHSGPRVAGVGRTGTLIALDVLLRQLECEGLVGPFSYVRKMRESRPLMVQTEAQYVFLHQCILRFLQQSSRVPAKKEAIYENLGYENAAATEA</sequence>
<keyword evidence="6" id="KW-1185">Reference proteome</keyword>
<dbReference type="PROSITE" id="PS50056">
    <property type="entry name" value="TYR_PHOSPHATASE_2"/>
    <property type="match status" value="1"/>
</dbReference>
<dbReference type="PANTHER" id="PTHR19134">
    <property type="entry name" value="RECEPTOR-TYPE TYROSINE-PROTEIN PHOSPHATASE"/>
    <property type="match status" value="1"/>
</dbReference>
<dbReference type="Gene3D" id="3.90.190.10">
    <property type="entry name" value="Protein tyrosine phosphatase superfamily"/>
    <property type="match status" value="1"/>
</dbReference>
<dbReference type="EC" id="3.1.3.48" evidence="1"/>
<evidence type="ECO:0000313" key="6">
    <source>
        <dbReference type="Proteomes" id="UP000694540"/>
    </source>
</evidence>
<evidence type="ECO:0000256" key="2">
    <source>
        <dbReference type="ARBA" id="ARBA00022912"/>
    </source>
</evidence>
<dbReference type="InterPro" id="IPR050348">
    <property type="entry name" value="Protein-Tyr_Phosphatase"/>
</dbReference>
<evidence type="ECO:0000313" key="5">
    <source>
        <dbReference type="Ensembl" id="ENSCWAP00000027337.1"/>
    </source>
</evidence>
<name>A0A8C3YRR1_9CETA</name>
<keyword evidence="2" id="KW-0904">Protein phosphatase</keyword>